<dbReference type="InterPro" id="IPR001876">
    <property type="entry name" value="Znf_RanBP2"/>
</dbReference>
<evidence type="ECO:0000256" key="10">
    <source>
        <dbReference type="SAM" id="MobiDB-lite"/>
    </source>
</evidence>
<dbReference type="Gene3D" id="3.40.50.620">
    <property type="entry name" value="HUPs"/>
    <property type="match status" value="1"/>
</dbReference>
<dbReference type="PROSITE" id="PS01358">
    <property type="entry name" value="ZF_RANBP2_1"/>
    <property type="match status" value="1"/>
</dbReference>
<dbReference type="PROSITE" id="PS51645">
    <property type="entry name" value="PHR_CRY_ALPHA_BETA"/>
    <property type="match status" value="1"/>
</dbReference>
<proteinExistence type="inferred from homology"/>
<name>A0A1Q9D6S7_SYMMI</name>
<evidence type="ECO:0000256" key="2">
    <source>
        <dbReference type="ARBA" id="ARBA00022630"/>
    </source>
</evidence>
<dbReference type="Gene3D" id="1.10.579.10">
    <property type="entry name" value="DNA Cyclobutane Dipyrimidine Photolyase, subunit A, domain 3"/>
    <property type="match status" value="1"/>
</dbReference>
<dbReference type="PRINTS" id="PR00147">
    <property type="entry name" value="DNAPHOTLYASE"/>
</dbReference>
<dbReference type="PROSITE" id="PS50199">
    <property type="entry name" value="ZF_RANBP2_2"/>
    <property type="match status" value="1"/>
</dbReference>
<feature type="binding site" evidence="7">
    <location>
        <position position="251"/>
    </location>
    <ligand>
        <name>FAD</name>
        <dbReference type="ChEBI" id="CHEBI:57692"/>
    </ligand>
</feature>
<evidence type="ECO:0000256" key="4">
    <source>
        <dbReference type="ARBA" id="ARBA00022771"/>
    </source>
</evidence>
<dbReference type="Gene3D" id="1.25.40.80">
    <property type="match status" value="1"/>
</dbReference>
<comment type="caution">
    <text evidence="13">The sequence shown here is derived from an EMBL/GenBank/DDBJ whole genome shotgun (WGS) entry which is preliminary data.</text>
</comment>
<dbReference type="GO" id="GO:0008270">
    <property type="term" value="F:zinc ion binding"/>
    <property type="evidence" value="ECO:0007669"/>
    <property type="project" value="UniProtKB-KW"/>
</dbReference>
<keyword evidence="2 7" id="KW-0285">Flavoprotein</keyword>
<feature type="binding site" evidence="7">
    <location>
        <begin position="435"/>
        <end position="437"/>
    </location>
    <ligand>
        <name>FAD</name>
        <dbReference type="ChEBI" id="CHEBI:57692"/>
    </ligand>
</feature>
<dbReference type="InterPro" id="IPR036134">
    <property type="entry name" value="Crypto/Photolyase_FAD-like_sf"/>
</dbReference>
<dbReference type="SUPFAM" id="SSF48173">
    <property type="entry name" value="Cryptochrome/photolyase FAD-binding domain"/>
    <property type="match status" value="1"/>
</dbReference>
<dbReference type="InterPro" id="IPR036443">
    <property type="entry name" value="Znf_RanBP2_sf"/>
</dbReference>
<dbReference type="Proteomes" id="UP000186817">
    <property type="component" value="Unassembled WGS sequence"/>
</dbReference>
<evidence type="ECO:0000256" key="9">
    <source>
        <dbReference type="PROSITE-ProRule" id="PRU00322"/>
    </source>
</evidence>
<protein>
    <submittedName>
        <fullName evidence="13">Cryptochrome DASH</fullName>
    </submittedName>
</protein>
<feature type="compositionally biased region" description="Basic and acidic residues" evidence="10">
    <location>
        <begin position="678"/>
        <end position="689"/>
    </location>
</feature>
<dbReference type="GO" id="GO:0003677">
    <property type="term" value="F:DNA binding"/>
    <property type="evidence" value="ECO:0007669"/>
    <property type="project" value="TreeGrafter"/>
</dbReference>
<dbReference type="EMBL" id="LSRX01000689">
    <property type="protein sequence ID" value="OLP90899.1"/>
    <property type="molecule type" value="Genomic_DNA"/>
</dbReference>
<feature type="site" description="Electron transfer via tryptophanyl radical" evidence="8">
    <location>
        <position position="445"/>
    </location>
</feature>
<evidence type="ECO:0000256" key="1">
    <source>
        <dbReference type="ARBA" id="ARBA00005862"/>
    </source>
</evidence>
<feature type="site" description="Electron transfer via tryptophanyl radical" evidence="8">
    <location>
        <position position="422"/>
    </location>
</feature>
<comment type="cofactor">
    <cofactor evidence="7">
        <name>FAD</name>
        <dbReference type="ChEBI" id="CHEBI:57692"/>
    </cofactor>
    <text evidence="7">Binds 1 FAD per subunit.</text>
</comment>
<dbReference type="GO" id="GO:0071949">
    <property type="term" value="F:FAD binding"/>
    <property type="evidence" value="ECO:0007669"/>
    <property type="project" value="TreeGrafter"/>
</dbReference>
<organism evidence="13 14">
    <name type="scientific">Symbiodinium microadriaticum</name>
    <name type="common">Dinoflagellate</name>
    <name type="synonym">Zooxanthella microadriatica</name>
    <dbReference type="NCBI Taxonomy" id="2951"/>
    <lineage>
        <taxon>Eukaryota</taxon>
        <taxon>Sar</taxon>
        <taxon>Alveolata</taxon>
        <taxon>Dinophyceae</taxon>
        <taxon>Suessiales</taxon>
        <taxon>Symbiodiniaceae</taxon>
        <taxon>Symbiodinium</taxon>
    </lineage>
</organism>
<evidence type="ECO:0000256" key="5">
    <source>
        <dbReference type="ARBA" id="ARBA00022827"/>
    </source>
</evidence>
<keyword evidence="5 7" id="KW-0274">FAD</keyword>
<dbReference type="Pfam" id="PF00875">
    <property type="entry name" value="DNA_photolyase"/>
    <property type="match status" value="1"/>
</dbReference>
<dbReference type="SMART" id="SM00547">
    <property type="entry name" value="ZnF_RBZ"/>
    <property type="match status" value="1"/>
</dbReference>
<dbReference type="OMA" id="RELCHEE"/>
<dbReference type="SUPFAM" id="SSF52425">
    <property type="entry name" value="Cryptochrome/photolyase, N-terminal domain"/>
    <property type="match status" value="1"/>
</dbReference>
<dbReference type="InterPro" id="IPR036155">
    <property type="entry name" value="Crypto/Photolyase_N_sf"/>
</dbReference>
<keyword evidence="14" id="KW-1185">Reference proteome</keyword>
<dbReference type="InterPro" id="IPR014729">
    <property type="entry name" value="Rossmann-like_a/b/a_fold"/>
</dbReference>
<feature type="domain" description="RanBP2-type" evidence="11">
    <location>
        <begin position="527"/>
        <end position="556"/>
    </location>
</feature>
<dbReference type="Gene3D" id="2.30.30.380">
    <property type="entry name" value="Zn-finger domain of Sec23/24"/>
    <property type="match status" value="1"/>
</dbReference>
<sequence length="689" mass="77386">MSDLRLHDHEPVSRAHLEQPRLPVVHMHVFDPFWFGYTRLGRFRKTGSVRGRFWLECVEDLRNSLETRGQHLFLRFGMSAAAALQQLTAQVQIATVFTFAEVCSEELQQEAEFEEALRQLGGSAKLVRCWGYTLHHIDDLAQGCGKPPERWINPSLSFGSFKREIRSCRVRPVAAEWQHLPKSGGLSRPPDVDEAWWGDVPSLAALGYSREELCEAEEARSLSAIPWRGGESLALARLQAYIWERRALKQYVGTTDWTANGKCTAPNDQTSKLSPYLAFGCLSPRLLYWEIQRFEKGDRCKGAKGLINSLLWRDFYRFIVHYAWGNRMYHLYGPMNCGSVPGGHKTPTKWCCKHYNNLFGGSDPRLWTWEKNLEKFGKWASGTTGFPFVDAAMLELKQTGYMLHLNRETVGWFFVRDLQTDWRLAAEWFESRLLDYDCVLNWGNWAYFILTQLPAREDDRPGGGPRYTLPRYSPYLMATQVLGWGRDHDPSAGYVKKWIRSLGSLPAELAREPWKLQAGDLDLEPLSDDFWSCATCTLHNPPTNRRCEACNSRRPACSSANTTALGIYAEQPMVPPPPEDSMGLCANCGSVDAGWASEEAVFYCETCWAQWATDTVTLGGDALRARPLSGAELGESQISDGWALVPDAALLGPVGSEGGTAGELAKPPPVAKKGGRWGVRDRTDKVAGG</sequence>
<evidence type="ECO:0000256" key="8">
    <source>
        <dbReference type="PIRSR" id="PIRSR602081-2"/>
    </source>
</evidence>
<feature type="binding site" evidence="7">
    <location>
        <begin position="270"/>
        <end position="274"/>
    </location>
    <ligand>
        <name>FAD</name>
        <dbReference type="ChEBI" id="CHEBI:57692"/>
    </ligand>
</feature>
<evidence type="ECO:0000313" key="14">
    <source>
        <dbReference type="Proteomes" id="UP000186817"/>
    </source>
</evidence>
<feature type="site" description="Electron transfer via tryptophanyl radical" evidence="8">
    <location>
        <position position="369"/>
    </location>
</feature>
<evidence type="ECO:0000256" key="3">
    <source>
        <dbReference type="ARBA" id="ARBA00022723"/>
    </source>
</evidence>
<feature type="domain" description="Photolyase/cryptochrome alpha/beta" evidence="12">
    <location>
        <begin position="1"/>
        <end position="137"/>
    </location>
</feature>
<feature type="region of interest" description="Disordered" evidence="10">
    <location>
        <begin position="655"/>
        <end position="689"/>
    </location>
</feature>
<dbReference type="PANTHER" id="PTHR11455">
    <property type="entry name" value="CRYPTOCHROME"/>
    <property type="match status" value="1"/>
</dbReference>
<evidence type="ECO:0000313" key="13">
    <source>
        <dbReference type="EMBL" id="OLP90899.1"/>
    </source>
</evidence>
<dbReference type="GO" id="GO:0003904">
    <property type="term" value="F:deoxyribodipyrimidine photo-lyase activity"/>
    <property type="evidence" value="ECO:0007669"/>
    <property type="project" value="TreeGrafter"/>
</dbReference>
<keyword evidence="3" id="KW-0479">Metal-binding</keyword>
<reference evidence="13 14" key="1">
    <citation type="submission" date="2016-02" db="EMBL/GenBank/DDBJ databases">
        <title>Genome analysis of coral dinoflagellate symbionts highlights evolutionary adaptations to a symbiotic lifestyle.</title>
        <authorList>
            <person name="Aranda M."/>
            <person name="Li Y."/>
            <person name="Liew Y.J."/>
            <person name="Baumgarten S."/>
            <person name="Simakov O."/>
            <person name="Wilson M."/>
            <person name="Piel J."/>
            <person name="Ashoor H."/>
            <person name="Bougouffa S."/>
            <person name="Bajic V.B."/>
            <person name="Ryu T."/>
            <person name="Ravasi T."/>
            <person name="Bayer T."/>
            <person name="Micklem G."/>
            <person name="Kim H."/>
            <person name="Bhak J."/>
            <person name="Lajeunesse T.C."/>
            <person name="Voolstra C.R."/>
        </authorList>
    </citation>
    <scope>NUCLEOTIDE SEQUENCE [LARGE SCALE GENOMIC DNA]</scope>
    <source>
        <strain evidence="13 14">CCMP2467</strain>
    </source>
</reference>
<dbReference type="InterPro" id="IPR005101">
    <property type="entry name" value="Cryptochr/Photolyase_FAD-bd"/>
</dbReference>
<keyword evidence="6" id="KW-0862">Zinc</keyword>
<dbReference type="SUPFAM" id="SSF90209">
    <property type="entry name" value="Ran binding protein zinc finger-like"/>
    <property type="match status" value="1"/>
</dbReference>
<dbReference type="AlphaFoldDB" id="A0A1Q9D6S7"/>
<evidence type="ECO:0000256" key="7">
    <source>
        <dbReference type="PIRSR" id="PIRSR602081-1"/>
    </source>
</evidence>
<dbReference type="OrthoDB" id="435881at2759"/>
<dbReference type="Pfam" id="PF03441">
    <property type="entry name" value="FAD_binding_7"/>
    <property type="match status" value="1"/>
</dbReference>
<gene>
    <name evidence="13" type="primary">cry</name>
    <name evidence="13" type="ORF">AK812_SmicGene27467</name>
</gene>
<evidence type="ECO:0000259" key="11">
    <source>
        <dbReference type="PROSITE" id="PS50199"/>
    </source>
</evidence>
<comment type="similarity">
    <text evidence="1">Belongs to the DNA photolyase class-1 family.</text>
</comment>
<keyword evidence="4 9" id="KW-0863">Zinc-finger</keyword>
<evidence type="ECO:0000256" key="6">
    <source>
        <dbReference type="ARBA" id="ARBA00022833"/>
    </source>
</evidence>
<evidence type="ECO:0000259" key="12">
    <source>
        <dbReference type="PROSITE" id="PS51645"/>
    </source>
</evidence>
<dbReference type="InterPro" id="IPR002081">
    <property type="entry name" value="Cryptochrome/DNA_photolyase_1"/>
</dbReference>
<accession>A0A1Q9D6S7</accession>
<dbReference type="InterPro" id="IPR006050">
    <property type="entry name" value="DNA_photolyase_N"/>
</dbReference>